<evidence type="ECO:0000256" key="1">
    <source>
        <dbReference type="SAM" id="MobiDB-lite"/>
    </source>
</evidence>
<feature type="region of interest" description="Disordered" evidence="1">
    <location>
        <begin position="34"/>
        <end position="55"/>
    </location>
</feature>
<dbReference type="AlphaFoldDB" id="A0A0B7MWJ5"/>
<organism evidence="2 3">
    <name type="scientific">Parasitella parasitica</name>
    <dbReference type="NCBI Taxonomy" id="35722"/>
    <lineage>
        <taxon>Eukaryota</taxon>
        <taxon>Fungi</taxon>
        <taxon>Fungi incertae sedis</taxon>
        <taxon>Mucoromycota</taxon>
        <taxon>Mucoromycotina</taxon>
        <taxon>Mucoromycetes</taxon>
        <taxon>Mucorales</taxon>
        <taxon>Mucorineae</taxon>
        <taxon>Mucoraceae</taxon>
        <taxon>Parasitella</taxon>
    </lineage>
</organism>
<dbReference type="Proteomes" id="UP000054107">
    <property type="component" value="Unassembled WGS sequence"/>
</dbReference>
<proteinExistence type="predicted"/>
<sequence>MAFYEAHQEAYRSNPSTLAALVLKADKAMNEKACSEEDTECEDDDESLSGAGLGSTFDSIEMMDGVGVCARLEETNAAAIAAAASVSSSSLAAHRRVSPSMPQPKGTKNSSQLNRFNDTFERFTESLLVGGATSFGEDVEDNHHPDA</sequence>
<dbReference type="EMBL" id="LN721622">
    <property type="protein sequence ID" value="CEP09462.1"/>
    <property type="molecule type" value="Genomic_DNA"/>
</dbReference>
<evidence type="ECO:0000313" key="2">
    <source>
        <dbReference type="EMBL" id="CEP09462.1"/>
    </source>
</evidence>
<feature type="region of interest" description="Disordered" evidence="1">
    <location>
        <begin position="93"/>
        <end position="113"/>
    </location>
</feature>
<protein>
    <submittedName>
        <fullName evidence="2">Uncharacterized protein</fullName>
    </submittedName>
</protein>
<reference evidence="2 3" key="1">
    <citation type="submission" date="2014-09" db="EMBL/GenBank/DDBJ databases">
        <authorList>
            <person name="Ellenberger Sabrina"/>
        </authorList>
    </citation>
    <scope>NUCLEOTIDE SEQUENCE [LARGE SCALE GENOMIC DNA]</scope>
    <source>
        <strain evidence="2 3">CBS 412.66</strain>
    </source>
</reference>
<gene>
    <name evidence="2" type="primary">PARPA_02956.1 scaffold 5990</name>
</gene>
<keyword evidence="3" id="KW-1185">Reference proteome</keyword>
<evidence type="ECO:0000313" key="3">
    <source>
        <dbReference type="Proteomes" id="UP000054107"/>
    </source>
</evidence>
<feature type="compositionally biased region" description="Acidic residues" evidence="1">
    <location>
        <begin position="36"/>
        <end position="47"/>
    </location>
</feature>
<name>A0A0B7MWJ5_9FUNG</name>
<accession>A0A0B7MWJ5</accession>